<sequence length="358" mass="40122">MSLAVDESTDSSDVAQLCLYVRFFNGECFREDLLGLIPLDGHMTGEILFEKVISFFRENQLELSRINMLVMDGAPAMSGRTRGLSARLADVAPQLRSLHCLIHQSLLCAKLSGELKETMDSVMAIINFIRSTSSLQHCLFRQLLSDMSAQYTDLLIHNDIRWLSKGNALKRFCELKEEILAFLRNSKQKKADTFLCLMENAEFHTTVCFLSDVFHHLNLLNTELQGRDKTVAQLVERLQAFQKRLALFSADLCSGKMLHFPALRTAGLQTTEAMTGFINALKTNFAARFENFSIPTEVMGFVNDPFCVDVVGEFAVKAKELVVSLNEACLQLELIDIQSSADLQTVITVGRFGKVLDS</sequence>
<dbReference type="EMBL" id="JAOPHQ010000580">
    <property type="protein sequence ID" value="KAK0154167.1"/>
    <property type="molecule type" value="Genomic_DNA"/>
</dbReference>
<organism evidence="1 2">
    <name type="scientific">Merluccius polli</name>
    <name type="common">Benguela hake</name>
    <name type="synonym">Merluccius cadenati</name>
    <dbReference type="NCBI Taxonomy" id="89951"/>
    <lineage>
        <taxon>Eukaryota</taxon>
        <taxon>Metazoa</taxon>
        <taxon>Chordata</taxon>
        <taxon>Craniata</taxon>
        <taxon>Vertebrata</taxon>
        <taxon>Euteleostomi</taxon>
        <taxon>Actinopterygii</taxon>
        <taxon>Neopterygii</taxon>
        <taxon>Teleostei</taxon>
        <taxon>Neoteleostei</taxon>
        <taxon>Acanthomorphata</taxon>
        <taxon>Zeiogadaria</taxon>
        <taxon>Gadariae</taxon>
        <taxon>Gadiformes</taxon>
        <taxon>Gadoidei</taxon>
        <taxon>Merlucciidae</taxon>
        <taxon>Merluccius</taxon>
    </lineage>
</organism>
<dbReference type="PANTHER" id="PTHR45913">
    <property type="entry name" value="EPM2A-INTERACTING PROTEIN 1"/>
    <property type="match status" value="1"/>
</dbReference>
<accession>A0AA47N846</accession>
<dbReference type="InterPro" id="IPR012337">
    <property type="entry name" value="RNaseH-like_sf"/>
</dbReference>
<evidence type="ECO:0000313" key="2">
    <source>
        <dbReference type="Proteomes" id="UP001174136"/>
    </source>
</evidence>
<gene>
    <name evidence="1" type="ORF">N1851_003756</name>
</gene>
<name>A0AA47N846_MERPO</name>
<proteinExistence type="predicted"/>
<protein>
    <submittedName>
        <fullName evidence="1">General transcription factor II-I repeat domain-containing protein 2A</fullName>
    </submittedName>
</protein>
<dbReference type="SUPFAM" id="SSF53098">
    <property type="entry name" value="Ribonuclease H-like"/>
    <property type="match status" value="1"/>
</dbReference>
<keyword evidence="2" id="KW-1185">Reference proteome</keyword>
<reference evidence="1" key="1">
    <citation type="journal article" date="2023" name="Front. Mar. Sci.">
        <title>A new Merluccius polli reference genome to investigate the effects of global change in West African waters.</title>
        <authorList>
            <person name="Mateo J.L."/>
            <person name="Blanco-Fernandez C."/>
            <person name="Garcia-Vazquez E."/>
            <person name="Machado-Schiaffino G."/>
        </authorList>
    </citation>
    <scope>NUCLEOTIDE SEQUENCE</scope>
    <source>
        <strain evidence="1">C29</strain>
        <tissue evidence="1">Fin</tissue>
    </source>
</reference>
<dbReference type="Proteomes" id="UP001174136">
    <property type="component" value="Unassembled WGS sequence"/>
</dbReference>
<dbReference type="PANTHER" id="PTHR45913:SF21">
    <property type="entry name" value="DUF4371 DOMAIN-CONTAINING PROTEIN"/>
    <property type="match status" value="1"/>
</dbReference>
<evidence type="ECO:0000313" key="1">
    <source>
        <dbReference type="EMBL" id="KAK0154167.1"/>
    </source>
</evidence>
<comment type="caution">
    <text evidence="1">The sequence shown here is derived from an EMBL/GenBank/DDBJ whole genome shotgun (WGS) entry which is preliminary data.</text>
</comment>
<dbReference type="AlphaFoldDB" id="A0AA47N846"/>